<dbReference type="Gene3D" id="2.40.170.20">
    <property type="entry name" value="TonB-dependent receptor, beta-barrel domain"/>
    <property type="match status" value="1"/>
</dbReference>
<keyword evidence="6 7" id="KW-0998">Cell outer membrane</keyword>
<evidence type="ECO:0000256" key="6">
    <source>
        <dbReference type="ARBA" id="ARBA00023237"/>
    </source>
</evidence>
<dbReference type="PATRIC" id="fig|742727.4.peg.2747"/>
<dbReference type="Pfam" id="PF07715">
    <property type="entry name" value="Plug"/>
    <property type="match status" value="1"/>
</dbReference>
<dbReference type="InterPro" id="IPR037066">
    <property type="entry name" value="Plug_dom_sf"/>
</dbReference>
<dbReference type="RefSeq" id="WP_009130240.1">
    <property type="nucleotide sequence ID" value="NZ_JH992941.1"/>
</dbReference>
<dbReference type="Proteomes" id="UP000009872">
    <property type="component" value="Unassembled WGS sequence"/>
</dbReference>
<evidence type="ECO:0000256" key="3">
    <source>
        <dbReference type="ARBA" id="ARBA00022452"/>
    </source>
</evidence>
<keyword evidence="8" id="KW-0732">Signal</keyword>
<dbReference type="Gene3D" id="2.170.130.10">
    <property type="entry name" value="TonB-dependent receptor, plug domain"/>
    <property type="match status" value="1"/>
</dbReference>
<evidence type="ECO:0000313" key="11">
    <source>
        <dbReference type="Proteomes" id="UP000009872"/>
    </source>
</evidence>
<organism evidence="10 11">
    <name type="scientific">Bacteroides oleiciplenus YIT 12058</name>
    <dbReference type="NCBI Taxonomy" id="742727"/>
    <lineage>
        <taxon>Bacteria</taxon>
        <taxon>Pseudomonadati</taxon>
        <taxon>Bacteroidota</taxon>
        <taxon>Bacteroidia</taxon>
        <taxon>Bacteroidales</taxon>
        <taxon>Bacteroidaceae</taxon>
        <taxon>Bacteroides</taxon>
    </lineage>
</organism>
<dbReference type="SUPFAM" id="SSF49464">
    <property type="entry name" value="Carboxypeptidase regulatory domain-like"/>
    <property type="match status" value="1"/>
</dbReference>
<keyword evidence="2 7" id="KW-0813">Transport</keyword>
<comment type="subcellular location">
    <subcellularLocation>
        <location evidence="1 7">Cell outer membrane</location>
        <topology evidence="1 7">Multi-pass membrane protein</topology>
    </subcellularLocation>
</comment>
<dbReference type="InterPro" id="IPR012910">
    <property type="entry name" value="Plug_dom"/>
</dbReference>
<dbReference type="InterPro" id="IPR023997">
    <property type="entry name" value="TonB-dep_OMP_SusC/RagA_CS"/>
</dbReference>
<dbReference type="STRING" id="742727.HMPREF9447_02683"/>
<keyword evidence="4 7" id="KW-0812">Transmembrane</keyword>
<dbReference type="HOGENOM" id="CLU_004317_0_2_10"/>
<dbReference type="NCBIfam" id="TIGR04056">
    <property type="entry name" value="OMP_RagA_SusC"/>
    <property type="match status" value="1"/>
</dbReference>
<evidence type="ECO:0000256" key="8">
    <source>
        <dbReference type="SAM" id="SignalP"/>
    </source>
</evidence>
<evidence type="ECO:0000256" key="5">
    <source>
        <dbReference type="ARBA" id="ARBA00023136"/>
    </source>
</evidence>
<accession>K9E093</accession>
<dbReference type="NCBIfam" id="TIGR04057">
    <property type="entry name" value="SusC_RagA_signa"/>
    <property type="match status" value="1"/>
</dbReference>
<keyword evidence="11" id="KW-1185">Reference proteome</keyword>
<evidence type="ECO:0000256" key="1">
    <source>
        <dbReference type="ARBA" id="ARBA00004571"/>
    </source>
</evidence>
<evidence type="ECO:0000256" key="7">
    <source>
        <dbReference type="PROSITE-ProRule" id="PRU01360"/>
    </source>
</evidence>
<dbReference type="InterPro" id="IPR039426">
    <property type="entry name" value="TonB-dep_rcpt-like"/>
</dbReference>
<sequence length="1043" mass="114630">MKNKEEKERNVRCMSLKLAFLFILSLATTLSAFAQNKTVTGTVLDSTGESIIGANVMAKGTTNGTITDIDGNFSLSVPNTAKTLEISFIGYETAIVTIPQNNQVKVTLKESSIVLNEVVAIGYGVQKKGSVTGSIAKVNSEKLGNRPISDVSSALQGQMAGVEIRTTSGEPGKDIQIRVRGAASINADSDPLYVVDGIPVDNLNSLNPSDIESIEVLKDASSSAIYGSRGANGVVLVSTKKGKEGKVKVEFSANVGLQQMERKMDILSSEEWIDFKSYYNNMNYVQKYAGKGATINDDWNTRKALIGGVDYNSMLDPRWSEPNYGGLRLIDWQDEFYRTALMQDYQVSVSGGTDKTNYRFSVGYLDQQGIATGTDFSRLNLRTNIESQLSDRIKVGLIIAPTVSWANGGRVDGKDSQSHITLSAAPVAEAEAGIYTGAEPYEKYMWAGGAVSPVAYMEESTNATDMVRINTSAYLQADLGKGFKAEVTGSWNYYDKENRSFVPSSVTKNWNQGEGVQTTAARSNEKENNIMFQALLHYNQVFGKHTVGAMLGYSMEESKGSSSSLKAKQFPNNSLEVFDMAYTTITGTKADLSTPVRLLSYFGRVQYDYADRYLLTASLRRDGSSKFGQNNRWGWFPAVSAAWRVSNEAFWPEDFVINSLKLRGSWGMNGNNSIPSNAALSALGNANYAFNGSLSSGFSPSSVANPDLGWEKTHSWNVALDLGLFNNRIYLSADYYVKRTKDLLYKVAVPSILGYSNAWGNIGSLENKGFEVELATQNMVGRFNWSTSLNLGLNKNEVLSLGADNATVYTGYSNTQVLQVGHPLKEFYMYKAVGVYQKQSEIDDPKVAKMKGQKVGDVRYEDVDRNGVIDERDRTYVGKPSPDLTFGMTNTFKYKNFDLSVLVTGQTGGQVYGLLGRAIDRPGMGVSANALGCWRNMWRSEAEPGDGKTPSIFSSTTSTLYDTRWLYDSDFIKIKNITLGYQIPVRKYFSYARVYVSIENVYMWDKYDGGYSPESNNGGSGGDYDYGAYPQARTFSLGVNLTF</sequence>
<feature type="signal peptide" evidence="8">
    <location>
        <begin position="1"/>
        <end position="34"/>
    </location>
</feature>
<evidence type="ECO:0000256" key="2">
    <source>
        <dbReference type="ARBA" id="ARBA00022448"/>
    </source>
</evidence>
<evidence type="ECO:0000256" key="4">
    <source>
        <dbReference type="ARBA" id="ARBA00022692"/>
    </source>
</evidence>
<dbReference type="InterPro" id="IPR008969">
    <property type="entry name" value="CarboxyPept-like_regulatory"/>
</dbReference>
<dbReference type="eggNOG" id="COG1629">
    <property type="taxonomic scope" value="Bacteria"/>
</dbReference>
<dbReference type="InterPro" id="IPR036942">
    <property type="entry name" value="Beta-barrel_TonB_sf"/>
</dbReference>
<dbReference type="SUPFAM" id="SSF56935">
    <property type="entry name" value="Porins"/>
    <property type="match status" value="1"/>
</dbReference>
<gene>
    <name evidence="10" type="ORF">HMPREF9447_02683</name>
</gene>
<keyword evidence="3 7" id="KW-1134">Transmembrane beta strand</keyword>
<dbReference type="FunFam" id="2.60.40.1120:FF:000003">
    <property type="entry name" value="Outer membrane protein Omp121"/>
    <property type="match status" value="1"/>
</dbReference>
<dbReference type="FunFam" id="2.170.130.10:FF:000008">
    <property type="entry name" value="SusC/RagA family TonB-linked outer membrane protein"/>
    <property type="match status" value="1"/>
</dbReference>
<feature type="domain" description="TonB-dependent receptor plug" evidence="9">
    <location>
        <begin position="129"/>
        <end position="234"/>
    </location>
</feature>
<comment type="caution">
    <text evidence="10">The sequence shown here is derived from an EMBL/GenBank/DDBJ whole genome shotgun (WGS) entry which is preliminary data.</text>
</comment>
<protein>
    <submittedName>
        <fullName evidence="10">SusC/RagA family TonB-linked outer membrane protein</fullName>
    </submittedName>
</protein>
<dbReference type="GO" id="GO:0009279">
    <property type="term" value="C:cell outer membrane"/>
    <property type="evidence" value="ECO:0007669"/>
    <property type="project" value="UniProtKB-SubCell"/>
</dbReference>
<keyword evidence="5 7" id="KW-0472">Membrane</keyword>
<dbReference type="Pfam" id="PF13715">
    <property type="entry name" value="CarbopepD_reg_2"/>
    <property type="match status" value="1"/>
</dbReference>
<dbReference type="AlphaFoldDB" id="K9E093"/>
<comment type="similarity">
    <text evidence="7">Belongs to the TonB-dependent receptor family.</text>
</comment>
<dbReference type="Gene3D" id="2.60.40.1120">
    <property type="entry name" value="Carboxypeptidase-like, regulatory domain"/>
    <property type="match status" value="1"/>
</dbReference>
<name>K9E093_9BACE</name>
<proteinExistence type="inferred from homology"/>
<evidence type="ECO:0000259" key="9">
    <source>
        <dbReference type="Pfam" id="PF07715"/>
    </source>
</evidence>
<dbReference type="InterPro" id="IPR023996">
    <property type="entry name" value="TonB-dep_OMP_SusC/RagA"/>
</dbReference>
<dbReference type="PROSITE" id="PS52016">
    <property type="entry name" value="TONB_DEPENDENT_REC_3"/>
    <property type="match status" value="1"/>
</dbReference>
<evidence type="ECO:0000313" key="10">
    <source>
        <dbReference type="EMBL" id="EKU90173.1"/>
    </source>
</evidence>
<feature type="chain" id="PRO_5003926309" evidence="8">
    <location>
        <begin position="35"/>
        <end position="1043"/>
    </location>
</feature>
<reference evidence="10 11" key="1">
    <citation type="submission" date="2012-09" db="EMBL/GenBank/DDBJ databases">
        <title>The Genome Sequence of Bacteroides oleiciplenus YIT 12058.</title>
        <authorList>
            <consortium name="The Broad Institute Genome Sequencing Platform"/>
            <person name="Earl A."/>
            <person name="Ward D."/>
            <person name="Feldgarden M."/>
            <person name="Gevers D."/>
            <person name="Morotomi M."/>
            <person name="Walker B."/>
            <person name="Young S.K."/>
            <person name="Zeng Q."/>
            <person name="Gargeya S."/>
            <person name="Fitzgerald M."/>
            <person name="Haas B."/>
            <person name="Abouelleil A."/>
            <person name="Alvarado L."/>
            <person name="Arachchi H.M."/>
            <person name="Berlin A.M."/>
            <person name="Chapman S.B."/>
            <person name="Goldberg J."/>
            <person name="Griggs A."/>
            <person name="Gujja S."/>
            <person name="Hansen M."/>
            <person name="Howarth C."/>
            <person name="Imamovic A."/>
            <person name="Larimer J."/>
            <person name="McCowen C."/>
            <person name="Montmayeur A."/>
            <person name="Murphy C."/>
            <person name="Neiman D."/>
            <person name="Pearson M."/>
            <person name="Priest M."/>
            <person name="Roberts A."/>
            <person name="Saif S."/>
            <person name="Shea T."/>
            <person name="Sisk P."/>
            <person name="Sykes S."/>
            <person name="Wortman J."/>
            <person name="Nusbaum C."/>
            <person name="Birren B."/>
        </authorList>
    </citation>
    <scope>NUCLEOTIDE SEQUENCE [LARGE SCALE GENOMIC DNA]</scope>
    <source>
        <strain evidence="10 11">YIT 12058</strain>
    </source>
</reference>
<dbReference type="EMBL" id="ADLF01000010">
    <property type="protein sequence ID" value="EKU90173.1"/>
    <property type="molecule type" value="Genomic_DNA"/>
</dbReference>